<comment type="caution">
    <text evidence="3">The sequence shown here is derived from an EMBL/GenBank/DDBJ whole genome shotgun (WGS) entry which is preliminary data.</text>
</comment>
<feature type="coiled-coil region" evidence="1">
    <location>
        <begin position="198"/>
        <end position="239"/>
    </location>
</feature>
<keyword evidence="2" id="KW-0812">Transmembrane</keyword>
<protein>
    <recommendedName>
        <fullName evidence="5">NHLP bacteriocin system secretion protein</fullName>
    </recommendedName>
</protein>
<keyword evidence="2" id="KW-1133">Transmembrane helix</keyword>
<dbReference type="InterPro" id="IPR050739">
    <property type="entry name" value="MFP"/>
</dbReference>
<proteinExistence type="predicted"/>
<name>A0A917F7C3_9HYPH</name>
<dbReference type="EMBL" id="BMCT01000001">
    <property type="protein sequence ID" value="GGF57616.1"/>
    <property type="molecule type" value="Genomic_DNA"/>
</dbReference>
<keyword evidence="1" id="KW-0175">Coiled coil</keyword>
<keyword evidence="4" id="KW-1185">Reference proteome</keyword>
<evidence type="ECO:0000256" key="1">
    <source>
        <dbReference type="SAM" id="Coils"/>
    </source>
</evidence>
<dbReference type="Proteomes" id="UP000606044">
    <property type="component" value="Unassembled WGS sequence"/>
</dbReference>
<dbReference type="SUPFAM" id="SSF51230">
    <property type="entry name" value="Single hybrid motif"/>
    <property type="match status" value="1"/>
</dbReference>
<organism evidence="3 4">
    <name type="scientific">Azorhizobium oxalatiphilum</name>
    <dbReference type="NCBI Taxonomy" id="980631"/>
    <lineage>
        <taxon>Bacteria</taxon>
        <taxon>Pseudomonadati</taxon>
        <taxon>Pseudomonadota</taxon>
        <taxon>Alphaproteobacteria</taxon>
        <taxon>Hyphomicrobiales</taxon>
        <taxon>Xanthobacteraceae</taxon>
        <taxon>Azorhizobium</taxon>
    </lineage>
</organism>
<accession>A0A917F7C3</accession>
<dbReference type="InterPro" id="IPR022275">
    <property type="entry name" value="NHPM_bacteriocin_SS_HylD"/>
</dbReference>
<keyword evidence="2" id="KW-0472">Membrane</keyword>
<dbReference type="RefSeq" id="WP_188577060.1">
    <property type="nucleotide sequence ID" value="NZ_BMCT01000001.1"/>
</dbReference>
<dbReference type="AlphaFoldDB" id="A0A917F7C3"/>
<dbReference type="InterPro" id="IPR011053">
    <property type="entry name" value="Single_hybrid_motif"/>
</dbReference>
<evidence type="ECO:0000313" key="3">
    <source>
        <dbReference type="EMBL" id="GGF57616.1"/>
    </source>
</evidence>
<evidence type="ECO:0008006" key="5">
    <source>
        <dbReference type="Google" id="ProtNLM"/>
    </source>
</evidence>
<dbReference type="NCBIfam" id="TIGR03794">
    <property type="entry name" value="NHLM_micro_HlyD"/>
    <property type="match status" value="1"/>
</dbReference>
<dbReference type="Gene3D" id="2.40.50.100">
    <property type="match status" value="1"/>
</dbReference>
<reference evidence="3" key="1">
    <citation type="journal article" date="2014" name="Int. J. Syst. Evol. Microbiol.">
        <title>Complete genome sequence of Corynebacterium casei LMG S-19264T (=DSM 44701T), isolated from a smear-ripened cheese.</title>
        <authorList>
            <consortium name="US DOE Joint Genome Institute (JGI-PGF)"/>
            <person name="Walter F."/>
            <person name="Albersmeier A."/>
            <person name="Kalinowski J."/>
            <person name="Ruckert C."/>
        </authorList>
    </citation>
    <scope>NUCLEOTIDE SEQUENCE</scope>
    <source>
        <strain evidence="3">CCM 7897</strain>
    </source>
</reference>
<dbReference type="PANTHER" id="PTHR30386">
    <property type="entry name" value="MEMBRANE FUSION SUBUNIT OF EMRAB-TOLC MULTIDRUG EFFLUX PUMP"/>
    <property type="match status" value="1"/>
</dbReference>
<dbReference type="PANTHER" id="PTHR30386:SF28">
    <property type="entry name" value="EXPORTED PROTEIN"/>
    <property type="match status" value="1"/>
</dbReference>
<dbReference type="PRINTS" id="PR01490">
    <property type="entry name" value="RTXTOXIND"/>
</dbReference>
<evidence type="ECO:0000256" key="2">
    <source>
        <dbReference type="SAM" id="Phobius"/>
    </source>
</evidence>
<evidence type="ECO:0000313" key="4">
    <source>
        <dbReference type="Proteomes" id="UP000606044"/>
    </source>
</evidence>
<reference evidence="3" key="2">
    <citation type="submission" date="2020-09" db="EMBL/GenBank/DDBJ databases">
        <authorList>
            <person name="Sun Q."/>
            <person name="Sedlacek I."/>
        </authorList>
    </citation>
    <scope>NUCLEOTIDE SEQUENCE</scope>
    <source>
        <strain evidence="3">CCM 7897</strain>
    </source>
</reference>
<feature type="transmembrane region" description="Helical" evidence="2">
    <location>
        <begin position="26"/>
        <end position="47"/>
    </location>
</feature>
<gene>
    <name evidence="3" type="ORF">GCM10007301_16650</name>
</gene>
<sequence>MSQNAPTFRHTDPDQLDLMVRVASPMGWLVLAVFLCAVFSGLAWSVLASAPLKVAGNGVLQGSGGVIVVSAPATAPVAGVAVKVGDTVQAGAVVATLIDPVLDARADTLRARLAQLQADQAKLVAFQAREREVRTRADAQRREGLERTAQQAREREANLGQVLLNQRDLLGRGLATRDRVLLTENDRELARRDVADALNAINALAVEADERAIKAEREALEAEAKVNQSRQELAEVEAERDARMLVRAPAAGRVIELAVSPGDRVSAGGGLMRLVPDGRTAQDDLVGILYVSPADGKRVRPGMAVQVVPSTARVERDGFIYATVMQVSETPATREAVLQTIRNDAFVTSLMNNGAPFEVRLALKRDPASVSGYDWSSALGDTRPVEAGTVIKGSVVVERVRILALVLPAFDNLMHSLGLDP</sequence>